<dbReference type="Proteomes" id="UP001460072">
    <property type="component" value="Unassembled WGS sequence"/>
</dbReference>
<keyword evidence="2" id="KW-1185">Reference proteome</keyword>
<organism evidence="1 2">
    <name type="scientific">Flavobacterium aureirubrum</name>
    <dbReference type="NCBI Taxonomy" id="3133147"/>
    <lineage>
        <taxon>Bacteria</taxon>
        <taxon>Pseudomonadati</taxon>
        <taxon>Bacteroidota</taxon>
        <taxon>Flavobacteriia</taxon>
        <taxon>Flavobacteriales</taxon>
        <taxon>Flavobacteriaceae</taxon>
        <taxon>Flavobacterium</taxon>
    </lineage>
</organism>
<protein>
    <recommendedName>
        <fullName evidence="3">Beta-barrel porin-2, OmpL-like. bbp2</fullName>
    </recommendedName>
</protein>
<accession>A0ABU9N7K9</accession>
<dbReference type="RefSeq" id="WP_342696786.1">
    <property type="nucleotide sequence ID" value="NZ_JBCGDO010000021.1"/>
</dbReference>
<reference evidence="1 2" key="1">
    <citation type="submission" date="2024-03" db="EMBL/GenBank/DDBJ databases">
        <title>Two novel species of the genus Flavobacterium exhibiting potentially degradation of complex polysaccharides.</title>
        <authorList>
            <person name="Lian X."/>
        </authorList>
    </citation>
    <scope>NUCLEOTIDE SEQUENCE [LARGE SCALE GENOMIC DNA]</scope>
    <source>
        <strain evidence="2">j3</strain>
    </source>
</reference>
<dbReference type="SUPFAM" id="SSF56935">
    <property type="entry name" value="Porins"/>
    <property type="match status" value="1"/>
</dbReference>
<proteinExistence type="predicted"/>
<gene>
    <name evidence="1" type="ORF">WFZ85_13305</name>
</gene>
<evidence type="ECO:0000313" key="1">
    <source>
        <dbReference type="EMBL" id="MEM0543595.1"/>
    </source>
</evidence>
<comment type="caution">
    <text evidence="1">The sequence shown here is derived from an EMBL/GenBank/DDBJ whole genome shotgun (WGS) entry which is preliminary data.</text>
</comment>
<dbReference type="EMBL" id="JBCGDO010000021">
    <property type="protein sequence ID" value="MEM0543595.1"/>
    <property type="molecule type" value="Genomic_DNA"/>
</dbReference>
<name>A0ABU9N7K9_9FLAO</name>
<evidence type="ECO:0008006" key="3">
    <source>
        <dbReference type="Google" id="ProtNLM"/>
    </source>
</evidence>
<evidence type="ECO:0000313" key="2">
    <source>
        <dbReference type="Proteomes" id="UP001460072"/>
    </source>
</evidence>
<sequence length="432" mass="48041">MNKFIMLSFLSLYYVVSGQSTTSTVTAEKPYKVEVFGFARVDYSWDTRQSAQVREYHLNLWPLDEKLDANGQDINQTGASNFLSVVSRIGVKATGPDVWGAKVYGIVEGDFFGNTQQSIALLRLRHAYAKLEWKNNSITFGQTWYPTFIPEVFPGVANFSTGIPFNPFGWATQFRFDQNLNDKFKFSFIAYKDREFGAFPADGNQNSPVYNSIIPAMHGKIEYRSKTILAGFGAEFYPNKPLIESVITPAIPINGTNPAVPAVILKSNETLNSTSLVAYLKYNNEKFHVKLYGISGENLHHLVMLGGYASYANGSNPVTYEGIKTNAAWIDIASNNKKTAPGFFFGYTNQEGTSSTVAPVNIYARGITATRGVKDMWRASARVDFKQNKFRLTPEFEYTSATHGKTKSDLSISGDENVVGNFRATVSAVYSF</sequence>